<dbReference type="InterPro" id="IPR017853">
    <property type="entry name" value="GH"/>
</dbReference>
<evidence type="ECO:0000313" key="4">
    <source>
        <dbReference type="EMBL" id="GAI04114.1"/>
    </source>
</evidence>
<dbReference type="InterPro" id="IPR015883">
    <property type="entry name" value="Glyco_hydro_20_cat"/>
</dbReference>
<feature type="domain" description="Glycoside hydrolase family 20 catalytic" evidence="3">
    <location>
        <begin position="28"/>
        <end position="120"/>
    </location>
</feature>
<dbReference type="SUPFAM" id="SSF51445">
    <property type="entry name" value="(Trans)glycosidases"/>
    <property type="match status" value="1"/>
</dbReference>
<evidence type="ECO:0000259" key="3">
    <source>
        <dbReference type="Pfam" id="PF00728"/>
    </source>
</evidence>
<reference evidence="4" key="1">
    <citation type="journal article" date="2014" name="Front. Microbiol.">
        <title>High frequency of phylogenetically diverse reductive dehalogenase-homologous genes in deep subseafloor sedimentary metagenomes.</title>
        <authorList>
            <person name="Kawai M."/>
            <person name="Futagami T."/>
            <person name="Toyoda A."/>
            <person name="Takaki Y."/>
            <person name="Nishi S."/>
            <person name="Hori S."/>
            <person name="Arai W."/>
            <person name="Tsubouchi T."/>
            <person name="Morono Y."/>
            <person name="Uchiyama I."/>
            <person name="Ito T."/>
            <person name="Fujiyama A."/>
            <person name="Inagaki F."/>
            <person name="Takami H."/>
        </authorList>
    </citation>
    <scope>NUCLEOTIDE SEQUENCE</scope>
    <source>
        <strain evidence="4">Expedition CK06-06</strain>
    </source>
</reference>
<dbReference type="AlphaFoldDB" id="X1MCN5"/>
<dbReference type="EMBL" id="BARV01005832">
    <property type="protein sequence ID" value="GAI04114.1"/>
    <property type="molecule type" value="Genomic_DNA"/>
</dbReference>
<sequence>RILPLIPEIPSLTHGYYLLTRHPELAEYEADIWPDTYCPSNPGSYELMFDVMDEYIQVMNPKMIHIGHDEWRGAPLDVCPRCKGKDYSELFAKDIQMLHSYLVKKNIKVAMWGDFLLESVRGKGPRDRTSLTGYKYQTPGGLRPEVVRESIPKDILLFNWFWGKQEREMELHEFGFSQVYGNFKPNISNWDNRILDIDVAGGAPSAWISTNEFTFGKDLVMDFLGCANLLWSQHTIQQTDLAAYVWEQLPVVRRNFRGFSVPSEDGDPVAPVDISSHFNLRSDSDLYGINMNTLKTGTLTAGKQIFELAAPASAKDNTAIVVGVKGIEEISLAREINGIIIDEDVSSLIFLHASALPAGNQKSYFDIYNTFDTSDLLGWYEVVYEDGYKEIIPVQYGVNILEWNPGGDKSLDLAEGDTGSSQNAYCYEADVIDCSSDMINNPIRFFAYEWVNKRFGKKIKEVNLKGSDQYQSVQAVYSHVVTEPLPKNAIMLLGISKVTKREVAPWK</sequence>
<dbReference type="GO" id="GO:0004563">
    <property type="term" value="F:beta-N-acetylhexosaminidase activity"/>
    <property type="evidence" value="ECO:0007669"/>
    <property type="project" value="UniProtKB-ARBA"/>
</dbReference>
<name>X1MCN5_9ZZZZ</name>
<protein>
    <recommendedName>
        <fullName evidence="3">Glycoside hydrolase family 20 catalytic domain-containing protein</fullName>
    </recommendedName>
</protein>
<proteinExistence type="inferred from homology"/>
<dbReference type="GO" id="GO:0005975">
    <property type="term" value="P:carbohydrate metabolic process"/>
    <property type="evidence" value="ECO:0007669"/>
    <property type="project" value="InterPro"/>
</dbReference>
<accession>X1MCN5</accession>
<dbReference type="Gene3D" id="3.20.20.80">
    <property type="entry name" value="Glycosidases"/>
    <property type="match status" value="1"/>
</dbReference>
<dbReference type="Pfam" id="PF00728">
    <property type="entry name" value="Glyco_hydro_20"/>
    <property type="match status" value="1"/>
</dbReference>
<keyword evidence="2" id="KW-0378">Hydrolase</keyword>
<feature type="non-terminal residue" evidence="4">
    <location>
        <position position="1"/>
    </location>
</feature>
<gene>
    <name evidence="4" type="ORF">S06H3_11865</name>
</gene>
<comment type="similarity">
    <text evidence="1">Belongs to the glycosyl hydrolase 20 family.</text>
</comment>
<evidence type="ECO:0000256" key="1">
    <source>
        <dbReference type="ARBA" id="ARBA00006285"/>
    </source>
</evidence>
<evidence type="ECO:0000256" key="2">
    <source>
        <dbReference type="ARBA" id="ARBA00022801"/>
    </source>
</evidence>
<organism evidence="4">
    <name type="scientific">marine sediment metagenome</name>
    <dbReference type="NCBI Taxonomy" id="412755"/>
    <lineage>
        <taxon>unclassified sequences</taxon>
        <taxon>metagenomes</taxon>
        <taxon>ecological metagenomes</taxon>
    </lineage>
</organism>
<comment type="caution">
    <text evidence="4">The sequence shown here is derived from an EMBL/GenBank/DDBJ whole genome shotgun (WGS) entry which is preliminary data.</text>
</comment>